<evidence type="ECO:0000313" key="6">
    <source>
        <dbReference type="Proteomes" id="UP000266743"/>
    </source>
</evidence>
<organism evidence="5 6">
    <name type="scientific">Trypanosoma brucei equiperdum</name>
    <dbReference type="NCBI Taxonomy" id="630700"/>
    <lineage>
        <taxon>Eukaryota</taxon>
        <taxon>Discoba</taxon>
        <taxon>Euglenozoa</taxon>
        <taxon>Kinetoplastea</taxon>
        <taxon>Metakinetoplastina</taxon>
        <taxon>Trypanosomatida</taxon>
        <taxon>Trypanosomatidae</taxon>
        <taxon>Trypanosoma</taxon>
    </lineage>
</organism>
<keyword evidence="3" id="KW-0479">Metal-binding</keyword>
<dbReference type="InterPro" id="IPR036264">
    <property type="entry name" value="Bact_exopeptidase_dim_dom"/>
</dbReference>
<dbReference type="PANTHER" id="PTHR11014:SF63">
    <property type="entry name" value="METALLOPEPTIDASE, PUTATIVE (AFU_ORTHOLOGUE AFUA_6G09600)-RELATED"/>
    <property type="match status" value="1"/>
</dbReference>
<comment type="cofactor">
    <cofactor evidence="3">
        <name>Mn(2+)</name>
        <dbReference type="ChEBI" id="CHEBI:29035"/>
    </cofactor>
    <text evidence="3">The Mn(2+) ion enhances activity.</text>
</comment>
<dbReference type="InterPro" id="IPR017439">
    <property type="entry name" value="Amidohydrolase"/>
</dbReference>
<comment type="caution">
    <text evidence="5">The sequence shown here is derived from an EMBL/GenBank/DDBJ whole genome shotgun (WGS) entry which is preliminary data.</text>
</comment>
<keyword evidence="3" id="KW-0464">Manganese</keyword>
<keyword evidence="2 5" id="KW-0378">Hydrolase</keyword>
<dbReference type="SUPFAM" id="SSF55031">
    <property type="entry name" value="Bacterial exopeptidase dimerisation domain"/>
    <property type="match status" value="1"/>
</dbReference>
<feature type="binding site" evidence="3">
    <location>
        <position position="106"/>
    </location>
    <ligand>
        <name>Mn(2+)</name>
        <dbReference type="ChEBI" id="CHEBI:29035"/>
        <label>2</label>
    </ligand>
</feature>
<evidence type="ECO:0000313" key="5">
    <source>
        <dbReference type="EMBL" id="RHW74197.1"/>
    </source>
</evidence>
<dbReference type="AlphaFoldDB" id="A0A3L6LFG3"/>
<dbReference type="InterPro" id="IPR002933">
    <property type="entry name" value="Peptidase_M20"/>
</dbReference>
<dbReference type="EMBL" id="QSBY01000001">
    <property type="protein sequence ID" value="RHW74197.1"/>
    <property type="molecule type" value="Genomic_DNA"/>
</dbReference>
<dbReference type="PANTHER" id="PTHR11014">
    <property type="entry name" value="PEPTIDASE M20 FAMILY MEMBER"/>
    <property type="match status" value="1"/>
</dbReference>
<evidence type="ECO:0000259" key="4">
    <source>
        <dbReference type="Pfam" id="PF07687"/>
    </source>
</evidence>
<dbReference type="Gene3D" id="3.30.70.360">
    <property type="match status" value="1"/>
</dbReference>
<name>A0A3L6LFG3_9TRYP</name>
<protein>
    <submittedName>
        <fullName evidence="5">Amidohydrolase</fullName>
    </submittedName>
</protein>
<dbReference type="SUPFAM" id="SSF53187">
    <property type="entry name" value="Zn-dependent exopeptidases"/>
    <property type="match status" value="1"/>
</dbReference>
<feature type="binding site" evidence="3">
    <location>
        <position position="365"/>
    </location>
    <ligand>
        <name>Mn(2+)</name>
        <dbReference type="ChEBI" id="CHEBI:29035"/>
        <label>2</label>
    </ligand>
</feature>
<feature type="binding site" evidence="3">
    <location>
        <position position="104"/>
    </location>
    <ligand>
        <name>Mn(2+)</name>
        <dbReference type="ChEBI" id="CHEBI:29035"/>
        <label>2</label>
    </ligand>
</feature>
<comment type="similarity">
    <text evidence="1">Belongs to the peptidase M20 family.</text>
</comment>
<dbReference type="GO" id="GO:0016787">
    <property type="term" value="F:hydrolase activity"/>
    <property type="evidence" value="ECO:0007669"/>
    <property type="project" value="UniProtKB-KW"/>
</dbReference>
<dbReference type="Pfam" id="PF01546">
    <property type="entry name" value="Peptidase_M20"/>
    <property type="match status" value="1"/>
</dbReference>
<dbReference type="NCBIfam" id="TIGR01891">
    <property type="entry name" value="amidohydrolases"/>
    <property type="match status" value="1"/>
</dbReference>
<evidence type="ECO:0000256" key="3">
    <source>
        <dbReference type="PIRSR" id="PIRSR005962-1"/>
    </source>
</evidence>
<evidence type="ECO:0000256" key="2">
    <source>
        <dbReference type="ARBA" id="ARBA00022801"/>
    </source>
</evidence>
<dbReference type="Gene3D" id="3.40.630.10">
    <property type="entry name" value="Zn peptidases"/>
    <property type="match status" value="1"/>
</dbReference>
<reference evidence="5 6" key="1">
    <citation type="submission" date="2018-09" db="EMBL/GenBank/DDBJ databases">
        <title>whole genome sequence of T. equiperdum IVM-t1 strain.</title>
        <authorList>
            <person name="Suganuma K."/>
        </authorList>
    </citation>
    <scope>NUCLEOTIDE SEQUENCE [LARGE SCALE GENOMIC DNA]</scope>
    <source>
        <strain evidence="5 6">IVM-t1</strain>
    </source>
</reference>
<dbReference type="GO" id="GO:0046872">
    <property type="term" value="F:metal ion binding"/>
    <property type="evidence" value="ECO:0007669"/>
    <property type="project" value="UniProtKB-KW"/>
</dbReference>
<proteinExistence type="inferred from homology"/>
<dbReference type="Proteomes" id="UP000266743">
    <property type="component" value="Chromosome 1"/>
</dbReference>
<sequence>MTFISSLIQAVQPEVVQWRRHIHENPCLSHKEQQTADYVESILGSMPAKLDIRRLTPSSVVADLRGGAGDGPTYALRADMDALPLQEESGEPFSSKLPGVMHACGHDAHTAILLGAIKVLCHVKDKICGTIRFIFQHAEEVIPSGAKQLVQLGVLDGVKMIFGLAVDVSNPPGTVLCKSGVLTSACNDFDIVIQGASGHASQPELCIDPIVIGAQVVMSLQTIVSRRIGALTTPVLSIATFQGGRGGYNVIPDTVHLRGTLRCLDSGVQKRVPVMVEEIVAGITSAHGAKHTVSWLEPNIVTYNNEAAYDVVKRVAEHVVSGITFVELPTAMTGVTDFGEYGAVIPGCLFLLGAGNETNNSVSNHNYSSRFRLNENVMVDGVRMFVGLMMTLAVPDAPSPGT</sequence>
<dbReference type="InterPro" id="IPR011650">
    <property type="entry name" value="Peptidase_M20_dimer"/>
</dbReference>
<feature type="domain" description="Peptidase M20 dimerisation" evidence="4">
    <location>
        <begin position="189"/>
        <end position="266"/>
    </location>
</feature>
<evidence type="ECO:0000256" key="1">
    <source>
        <dbReference type="ARBA" id="ARBA00006153"/>
    </source>
</evidence>
<dbReference type="PIRSF" id="PIRSF005962">
    <property type="entry name" value="Pept_M20D_amidohydro"/>
    <property type="match status" value="1"/>
</dbReference>
<feature type="binding site" evidence="3">
    <location>
        <position position="140"/>
    </location>
    <ligand>
        <name>Mn(2+)</name>
        <dbReference type="ChEBI" id="CHEBI:29035"/>
        <label>2</label>
    </ligand>
</feature>
<dbReference type="Pfam" id="PF07687">
    <property type="entry name" value="M20_dimer"/>
    <property type="match status" value="1"/>
</dbReference>
<accession>A0A3L6LFG3</accession>
<gene>
    <name evidence="5" type="ORF">DPX39_010031300</name>
</gene>
<dbReference type="FunFam" id="3.30.70.360:FF:000001">
    <property type="entry name" value="N-acetyldiaminopimelate deacetylase"/>
    <property type="match status" value="1"/>
</dbReference>